<dbReference type="AlphaFoldDB" id="A0A9X3RY44"/>
<dbReference type="PROSITE" id="PS51755">
    <property type="entry name" value="OMPR_PHOB"/>
    <property type="match status" value="1"/>
</dbReference>
<dbReference type="InterPro" id="IPR036388">
    <property type="entry name" value="WH-like_DNA-bd_sf"/>
</dbReference>
<dbReference type="Pfam" id="PF00486">
    <property type="entry name" value="Trans_reg_C"/>
    <property type="match status" value="1"/>
</dbReference>
<evidence type="ECO:0000256" key="5">
    <source>
        <dbReference type="PROSITE-ProRule" id="PRU01091"/>
    </source>
</evidence>
<dbReference type="Pfam" id="PF13191">
    <property type="entry name" value="AAA_16"/>
    <property type="match status" value="1"/>
</dbReference>
<dbReference type="InterPro" id="IPR003593">
    <property type="entry name" value="AAA+_ATPase"/>
</dbReference>
<dbReference type="GO" id="GO:0000160">
    <property type="term" value="P:phosphorelay signal transduction system"/>
    <property type="evidence" value="ECO:0007669"/>
    <property type="project" value="InterPro"/>
</dbReference>
<evidence type="ECO:0000313" key="7">
    <source>
        <dbReference type="EMBL" id="MDA0159270.1"/>
    </source>
</evidence>
<feature type="domain" description="OmpR/PhoB-type" evidence="6">
    <location>
        <begin position="4"/>
        <end position="103"/>
    </location>
</feature>
<protein>
    <submittedName>
        <fullName evidence="7">AAA family ATPase</fullName>
    </submittedName>
</protein>
<keyword evidence="3 5" id="KW-0238">DNA-binding</keyword>
<comment type="caution">
    <text evidence="7">The sequence shown here is derived from an EMBL/GenBank/DDBJ whole genome shotgun (WGS) entry which is preliminary data.</text>
</comment>
<dbReference type="Pfam" id="PF13424">
    <property type="entry name" value="TPR_12"/>
    <property type="match status" value="1"/>
</dbReference>
<evidence type="ECO:0000256" key="3">
    <source>
        <dbReference type="ARBA" id="ARBA00023125"/>
    </source>
</evidence>
<keyword evidence="8" id="KW-1185">Reference proteome</keyword>
<dbReference type="SUPFAM" id="SSF48452">
    <property type="entry name" value="TPR-like"/>
    <property type="match status" value="2"/>
</dbReference>
<dbReference type="CDD" id="cd15831">
    <property type="entry name" value="BTAD"/>
    <property type="match status" value="1"/>
</dbReference>
<evidence type="ECO:0000256" key="1">
    <source>
        <dbReference type="ARBA" id="ARBA00005820"/>
    </source>
</evidence>
<evidence type="ECO:0000259" key="6">
    <source>
        <dbReference type="PROSITE" id="PS51755"/>
    </source>
</evidence>
<dbReference type="InterPro" id="IPR051677">
    <property type="entry name" value="AfsR-DnrI-RedD_regulator"/>
</dbReference>
<name>A0A9X3RY44_9ACTN</name>
<proteinExistence type="inferred from homology"/>
<dbReference type="Proteomes" id="UP001149140">
    <property type="component" value="Unassembled WGS sequence"/>
</dbReference>
<dbReference type="GO" id="GO:0006355">
    <property type="term" value="P:regulation of DNA-templated transcription"/>
    <property type="evidence" value="ECO:0007669"/>
    <property type="project" value="InterPro"/>
</dbReference>
<dbReference type="Pfam" id="PF03704">
    <property type="entry name" value="BTAD"/>
    <property type="match status" value="1"/>
</dbReference>
<dbReference type="PANTHER" id="PTHR35807:SF1">
    <property type="entry name" value="TRANSCRIPTIONAL REGULATOR REDD"/>
    <property type="match status" value="1"/>
</dbReference>
<evidence type="ECO:0000313" key="8">
    <source>
        <dbReference type="Proteomes" id="UP001149140"/>
    </source>
</evidence>
<dbReference type="GO" id="GO:0003677">
    <property type="term" value="F:DNA binding"/>
    <property type="evidence" value="ECO:0007669"/>
    <property type="project" value="UniProtKB-UniRule"/>
</dbReference>
<keyword evidence="2" id="KW-0805">Transcription regulation</keyword>
<dbReference type="InterPro" id="IPR041664">
    <property type="entry name" value="AAA_16"/>
</dbReference>
<dbReference type="SMART" id="SM00862">
    <property type="entry name" value="Trans_reg_C"/>
    <property type="match status" value="1"/>
</dbReference>
<dbReference type="RefSeq" id="WP_270037946.1">
    <property type="nucleotide sequence ID" value="NZ_JAPDOD010000002.1"/>
</dbReference>
<dbReference type="PANTHER" id="PTHR35807">
    <property type="entry name" value="TRANSCRIPTIONAL REGULATOR REDD-RELATED"/>
    <property type="match status" value="1"/>
</dbReference>
<keyword evidence="4" id="KW-0804">Transcription</keyword>
<dbReference type="InterPro" id="IPR011990">
    <property type="entry name" value="TPR-like_helical_dom_sf"/>
</dbReference>
<dbReference type="SUPFAM" id="SSF52540">
    <property type="entry name" value="P-loop containing nucleoside triphosphate hydrolases"/>
    <property type="match status" value="1"/>
</dbReference>
<dbReference type="InterPro" id="IPR027417">
    <property type="entry name" value="P-loop_NTPase"/>
</dbReference>
<accession>A0A9X3RY44</accession>
<dbReference type="EMBL" id="JAPDOD010000002">
    <property type="protein sequence ID" value="MDA0159270.1"/>
    <property type="molecule type" value="Genomic_DNA"/>
</dbReference>
<dbReference type="SMART" id="SM00382">
    <property type="entry name" value="AAA"/>
    <property type="match status" value="1"/>
</dbReference>
<dbReference type="SMART" id="SM01043">
    <property type="entry name" value="BTAD"/>
    <property type="match status" value="1"/>
</dbReference>
<gene>
    <name evidence="7" type="ORF">OM076_03245</name>
</gene>
<comment type="similarity">
    <text evidence="1">Belongs to the AfsR/DnrI/RedD regulatory family.</text>
</comment>
<dbReference type="InterPro" id="IPR005158">
    <property type="entry name" value="BTAD"/>
</dbReference>
<reference evidence="7" key="1">
    <citation type="submission" date="2022-10" db="EMBL/GenBank/DDBJ databases">
        <title>The WGS of Solirubrobacter ginsenosidimutans DSM 21036.</title>
        <authorList>
            <person name="Jiang Z."/>
        </authorList>
    </citation>
    <scope>NUCLEOTIDE SEQUENCE</scope>
    <source>
        <strain evidence="7">DSM 21036</strain>
    </source>
</reference>
<dbReference type="InterPro" id="IPR016032">
    <property type="entry name" value="Sig_transdc_resp-reg_C-effctor"/>
</dbReference>
<sequence length="1138" mass="122525">MVAARFHPANTAAIAFEILGPLTVRSGASVLELGGPRPRAVLAMLLLHPNTPVSAERLAVELLGGDSPGQAVRTIRVHVSRVRKALGDPTALTTTPAGYQLRVRPGELDADRFEQLVAEARAARPRRAAELLREALALWRGPALAGLDHLPFAALEVARLHEARLAALEARLQADLALGAHADLVGELLQLTRTHVQRERLHELLMLALYRSGRQAEALEAYRTARSAFVAELGLEPGPRLRELERAILQQDPRLELMPELPVGAPERPFVGRTAELAVLLAALDGAVAGRGRVCLVAGEPGIGKSRLTEELSGHAAARGISVLVGRCWEAGGAPAFWPWVQALRAYVAGADTDTLRAQLGAAAPDLAQLLPELRQRFPGMPEPNGLGSDGARFRLFEAVSELLRSVSVEQPLVLVIDDLHAADSASLLLLRFLARSLGTSRVLIVCAYRDVDPVPGSSLVETLADVSREPLTVRMALGPLSEADVAEYVTLTAAAFSGLAADLHAETDGNPLFLGETVRLLAAEGAPIAVPQTVRDVVQRRIAHLSPACGAILAHASVLGREFAVAPLVQLSELPEDAVLDALDEAMAARVIGEVPDGDGRLRFSHMVIRDTLYGELTGPRRTRLHRQALGALEADGDLSELAHHAAAAHDRARTLDYAHRAGDRALTLHAYEEAGRLYRTALAAAGAAEEQRCELLLAIGRSEIRAGDLQAGKRAFLAAAEIARRLGLARALAEAAHGYGGRNVFARAGEDRRILTLLEEGLEALGNADPELRILLLARLAGALRDEHSSERRERLSREAVALARQAGSPEALAYALTARTAATHGPDTVEACIASGREMERIATSTGDLEQIAAAYTHQVWGQIVTGQIENAERLIIDAQRAAAKLRQPARTWIASSQRDGLELLRGRLDGFESALEATRSLGERATPEMAIPAYHIQRHALCELRGTLADAEPGIAGLAAKMPWRPSFRCVLAQIHVRTGRPAEAQRALTQLLRDDCTALPLDEAWLYAMSLLAEVSARLGDAPAAAVLYRRLLPYAHLQATDFFDGFRGAMPRYLALLATTLGRLDDADAHFQAAIAINERTGARPWLAFAQHDYARLLETQAEPARARHWLDAALSAYRELGMASPWPPRLV</sequence>
<feature type="DNA-binding region" description="OmpR/PhoB-type" evidence="5">
    <location>
        <begin position="4"/>
        <end position="103"/>
    </location>
</feature>
<evidence type="ECO:0000256" key="2">
    <source>
        <dbReference type="ARBA" id="ARBA00023015"/>
    </source>
</evidence>
<dbReference type="Gene3D" id="1.25.40.10">
    <property type="entry name" value="Tetratricopeptide repeat domain"/>
    <property type="match status" value="2"/>
</dbReference>
<dbReference type="InterPro" id="IPR001867">
    <property type="entry name" value="OmpR/PhoB-type_DNA-bd"/>
</dbReference>
<evidence type="ECO:0000256" key="4">
    <source>
        <dbReference type="ARBA" id="ARBA00023163"/>
    </source>
</evidence>
<organism evidence="7 8">
    <name type="scientific">Solirubrobacter ginsenosidimutans</name>
    <dbReference type="NCBI Taxonomy" id="490573"/>
    <lineage>
        <taxon>Bacteria</taxon>
        <taxon>Bacillati</taxon>
        <taxon>Actinomycetota</taxon>
        <taxon>Thermoleophilia</taxon>
        <taxon>Solirubrobacterales</taxon>
        <taxon>Solirubrobacteraceae</taxon>
        <taxon>Solirubrobacter</taxon>
    </lineage>
</organism>
<dbReference type="SUPFAM" id="SSF46894">
    <property type="entry name" value="C-terminal effector domain of the bipartite response regulators"/>
    <property type="match status" value="1"/>
</dbReference>
<dbReference type="Gene3D" id="1.10.10.10">
    <property type="entry name" value="Winged helix-like DNA-binding domain superfamily/Winged helix DNA-binding domain"/>
    <property type="match status" value="1"/>
</dbReference>